<organism evidence="2 3">
    <name type="scientific">Dispira parvispora</name>
    <dbReference type="NCBI Taxonomy" id="1520584"/>
    <lineage>
        <taxon>Eukaryota</taxon>
        <taxon>Fungi</taxon>
        <taxon>Fungi incertae sedis</taxon>
        <taxon>Zoopagomycota</taxon>
        <taxon>Kickxellomycotina</taxon>
        <taxon>Dimargaritomycetes</taxon>
        <taxon>Dimargaritales</taxon>
        <taxon>Dimargaritaceae</taxon>
        <taxon>Dispira</taxon>
    </lineage>
</organism>
<name>A0A9W8AR19_9FUNG</name>
<feature type="transmembrane region" description="Helical" evidence="1">
    <location>
        <begin position="20"/>
        <end position="41"/>
    </location>
</feature>
<sequence length="67" mass="7208">MSLLNSTARKLHQVSSSLAQWPPFFLVGVGLATGGVLGYYAGRYPDNRLFALISRSSRQSGDPHGNS</sequence>
<accession>A0A9W8AR19</accession>
<dbReference type="Proteomes" id="UP001150925">
    <property type="component" value="Unassembled WGS sequence"/>
</dbReference>
<keyword evidence="1" id="KW-1133">Transmembrane helix</keyword>
<keyword evidence="1" id="KW-0472">Membrane</keyword>
<keyword evidence="1" id="KW-0812">Transmembrane</keyword>
<evidence type="ECO:0000313" key="3">
    <source>
        <dbReference type="Proteomes" id="UP001150925"/>
    </source>
</evidence>
<keyword evidence="3" id="KW-1185">Reference proteome</keyword>
<gene>
    <name evidence="2" type="ORF">IWQ62_003347</name>
</gene>
<dbReference type="AlphaFoldDB" id="A0A9W8AR19"/>
<protein>
    <submittedName>
        <fullName evidence="2">Uncharacterized protein</fullName>
    </submittedName>
</protein>
<reference evidence="2" key="1">
    <citation type="submission" date="2022-07" db="EMBL/GenBank/DDBJ databases">
        <title>Phylogenomic reconstructions and comparative analyses of Kickxellomycotina fungi.</title>
        <authorList>
            <person name="Reynolds N.K."/>
            <person name="Stajich J.E."/>
            <person name="Barry K."/>
            <person name="Grigoriev I.V."/>
            <person name="Crous P."/>
            <person name="Smith M.E."/>
        </authorList>
    </citation>
    <scope>NUCLEOTIDE SEQUENCE</scope>
    <source>
        <strain evidence="2">RSA 1196</strain>
    </source>
</reference>
<evidence type="ECO:0000256" key="1">
    <source>
        <dbReference type="SAM" id="Phobius"/>
    </source>
</evidence>
<proteinExistence type="predicted"/>
<comment type="caution">
    <text evidence="2">The sequence shown here is derived from an EMBL/GenBank/DDBJ whole genome shotgun (WGS) entry which is preliminary data.</text>
</comment>
<evidence type="ECO:0000313" key="2">
    <source>
        <dbReference type="EMBL" id="KAJ1963027.1"/>
    </source>
</evidence>
<feature type="non-terminal residue" evidence="2">
    <location>
        <position position="67"/>
    </location>
</feature>
<dbReference type="EMBL" id="JANBPY010000883">
    <property type="protein sequence ID" value="KAJ1963027.1"/>
    <property type="molecule type" value="Genomic_DNA"/>
</dbReference>